<protein>
    <submittedName>
        <fullName evidence="2">Uncharacterized protein</fullName>
    </submittedName>
</protein>
<dbReference type="Proteomes" id="UP000244077">
    <property type="component" value="Unassembled WGS sequence"/>
</dbReference>
<comment type="caution">
    <text evidence="2">The sequence shown here is derived from an EMBL/GenBank/DDBJ whole genome shotgun (WGS) entry which is preliminary data.</text>
</comment>
<evidence type="ECO:0000256" key="1">
    <source>
        <dbReference type="SAM" id="MobiDB-lite"/>
    </source>
</evidence>
<organism evidence="2 3">
    <name type="scientific">Celeribacter persicus</name>
    <dbReference type="NCBI Taxonomy" id="1651082"/>
    <lineage>
        <taxon>Bacteria</taxon>
        <taxon>Pseudomonadati</taxon>
        <taxon>Pseudomonadota</taxon>
        <taxon>Alphaproteobacteria</taxon>
        <taxon>Rhodobacterales</taxon>
        <taxon>Roseobacteraceae</taxon>
        <taxon>Celeribacter</taxon>
    </lineage>
</organism>
<proteinExistence type="predicted"/>
<gene>
    <name evidence="2" type="ORF">C8N42_10375</name>
</gene>
<accession>A0A2T5HT65</accession>
<keyword evidence="3" id="KW-1185">Reference proteome</keyword>
<evidence type="ECO:0000313" key="3">
    <source>
        <dbReference type="Proteomes" id="UP000244077"/>
    </source>
</evidence>
<dbReference type="EMBL" id="QAOH01000003">
    <property type="protein sequence ID" value="PTQ74785.1"/>
    <property type="molecule type" value="Genomic_DNA"/>
</dbReference>
<evidence type="ECO:0000313" key="2">
    <source>
        <dbReference type="EMBL" id="PTQ74785.1"/>
    </source>
</evidence>
<reference evidence="2 3" key="1">
    <citation type="submission" date="2018-04" db="EMBL/GenBank/DDBJ databases">
        <title>Genomic Encyclopedia of Archaeal and Bacterial Type Strains, Phase II (KMG-II): from individual species to whole genera.</title>
        <authorList>
            <person name="Goeker M."/>
        </authorList>
    </citation>
    <scope>NUCLEOTIDE SEQUENCE [LARGE SCALE GENOMIC DNA]</scope>
    <source>
        <strain evidence="2 3">DSM 100434</strain>
    </source>
</reference>
<name>A0A2T5HT65_9RHOB</name>
<sequence>MVLVKLKRFANNLNHRFSENVVQGSYVEGLLQLFCASDQLQKALTITRVYRPMHESHPIAAVTASPSGATHAVSPDRKAQNP</sequence>
<dbReference type="AlphaFoldDB" id="A0A2T5HT65"/>
<feature type="region of interest" description="Disordered" evidence="1">
    <location>
        <begin position="63"/>
        <end position="82"/>
    </location>
</feature>